<protein>
    <submittedName>
        <fullName evidence="9">AI-2E family transporter</fullName>
    </submittedName>
</protein>
<feature type="transmembrane region" description="Helical" evidence="8">
    <location>
        <begin position="293"/>
        <end position="313"/>
    </location>
</feature>
<dbReference type="InterPro" id="IPR002549">
    <property type="entry name" value="AI-2E-like"/>
</dbReference>
<dbReference type="OrthoDB" id="4016357at2"/>
<feature type="transmembrane region" description="Helical" evidence="8">
    <location>
        <begin position="262"/>
        <end position="286"/>
    </location>
</feature>
<dbReference type="PANTHER" id="PTHR21716">
    <property type="entry name" value="TRANSMEMBRANE PROTEIN"/>
    <property type="match status" value="1"/>
</dbReference>
<dbReference type="AlphaFoldDB" id="A0A553K591"/>
<dbReference type="Proteomes" id="UP000317638">
    <property type="component" value="Unassembled WGS sequence"/>
</dbReference>
<sequence length="381" mass="40423">MADEPELVPADQQVTAPVRRRPRKLVAASLSNPFAWGFLATFGGLVAIWLGGALSSLATVLISVGVALFIAMALDPLVRWLERHRLSRGLAIGVVFLLFAIVVAALLALVIPTAVIQITEFAKSFPRYLTDIQDTAWFQRIVETTGQEEVYEGIISSVRDWISNPANILAIGGGALAVGSGLVNGVSGTLIVLVLTLYFLASLNTFKGAIVRTAPAYGRPQVARLTEQLTSSVGSYVSGMAILAFCNAVFTLVLMTKLGVPFAPLLAVLALFITMIPMIGSVAFWVIASVVSLLTIGWLGLVFVGVYFAYMQVEAYVMTPRAMSKAVSIPGSLVLIGAMVGGTLLGLLGALVAVPVTASILTIYKEVFLPRQDAKLVPDDD</sequence>
<keyword evidence="3" id="KW-0813">Transport</keyword>
<dbReference type="GO" id="GO:0055085">
    <property type="term" value="P:transmembrane transport"/>
    <property type="evidence" value="ECO:0007669"/>
    <property type="project" value="TreeGrafter"/>
</dbReference>
<evidence type="ECO:0000256" key="3">
    <source>
        <dbReference type="ARBA" id="ARBA00022448"/>
    </source>
</evidence>
<comment type="similarity">
    <text evidence="2">Belongs to the autoinducer-2 exporter (AI-2E) (TC 2.A.86) family.</text>
</comment>
<evidence type="ECO:0000256" key="8">
    <source>
        <dbReference type="SAM" id="Phobius"/>
    </source>
</evidence>
<feature type="transmembrane region" description="Helical" evidence="8">
    <location>
        <begin position="25"/>
        <end position="50"/>
    </location>
</feature>
<keyword evidence="10" id="KW-1185">Reference proteome</keyword>
<keyword evidence="5 8" id="KW-0812">Transmembrane</keyword>
<evidence type="ECO:0000256" key="2">
    <source>
        <dbReference type="ARBA" id="ARBA00009773"/>
    </source>
</evidence>
<evidence type="ECO:0000256" key="7">
    <source>
        <dbReference type="ARBA" id="ARBA00023136"/>
    </source>
</evidence>
<evidence type="ECO:0000256" key="4">
    <source>
        <dbReference type="ARBA" id="ARBA00022475"/>
    </source>
</evidence>
<dbReference type="GO" id="GO:0005886">
    <property type="term" value="C:plasma membrane"/>
    <property type="evidence" value="ECO:0007669"/>
    <property type="project" value="UniProtKB-SubCell"/>
</dbReference>
<feature type="transmembrane region" description="Helical" evidence="8">
    <location>
        <begin position="168"/>
        <end position="201"/>
    </location>
</feature>
<reference evidence="9 10" key="1">
    <citation type="submission" date="2019-07" db="EMBL/GenBank/DDBJ databases">
        <authorList>
            <person name="Zhou L.-Y."/>
        </authorList>
    </citation>
    <scope>NUCLEOTIDE SEQUENCE [LARGE SCALE GENOMIC DNA]</scope>
    <source>
        <strain evidence="9 10">YIM 101269</strain>
    </source>
</reference>
<comment type="caution">
    <text evidence="9">The sequence shown here is derived from an EMBL/GenBank/DDBJ whole genome shotgun (WGS) entry which is preliminary data.</text>
</comment>
<keyword evidence="4" id="KW-1003">Cell membrane</keyword>
<evidence type="ECO:0000256" key="6">
    <source>
        <dbReference type="ARBA" id="ARBA00022989"/>
    </source>
</evidence>
<feature type="transmembrane region" description="Helical" evidence="8">
    <location>
        <begin position="233"/>
        <end position="256"/>
    </location>
</feature>
<dbReference type="Pfam" id="PF01594">
    <property type="entry name" value="AI-2E_transport"/>
    <property type="match status" value="1"/>
</dbReference>
<dbReference type="RefSeq" id="WP_143936951.1">
    <property type="nucleotide sequence ID" value="NZ_VKKG01000001.1"/>
</dbReference>
<feature type="transmembrane region" description="Helical" evidence="8">
    <location>
        <begin position="333"/>
        <end position="364"/>
    </location>
</feature>
<name>A0A553K591_9ACTN</name>
<evidence type="ECO:0000256" key="5">
    <source>
        <dbReference type="ARBA" id="ARBA00022692"/>
    </source>
</evidence>
<evidence type="ECO:0000313" key="9">
    <source>
        <dbReference type="EMBL" id="TRY19864.1"/>
    </source>
</evidence>
<dbReference type="EMBL" id="VKKG01000001">
    <property type="protein sequence ID" value="TRY19864.1"/>
    <property type="molecule type" value="Genomic_DNA"/>
</dbReference>
<feature type="transmembrane region" description="Helical" evidence="8">
    <location>
        <begin position="90"/>
        <end position="118"/>
    </location>
</feature>
<accession>A0A553K591</accession>
<comment type="subcellular location">
    <subcellularLocation>
        <location evidence="1">Cell membrane</location>
        <topology evidence="1">Multi-pass membrane protein</topology>
    </subcellularLocation>
</comment>
<keyword evidence="7 8" id="KW-0472">Membrane</keyword>
<organism evidence="9 10">
    <name type="scientific">Tessaracoccus rhinocerotis</name>
    <dbReference type="NCBI Taxonomy" id="1689449"/>
    <lineage>
        <taxon>Bacteria</taxon>
        <taxon>Bacillati</taxon>
        <taxon>Actinomycetota</taxon>
        <taxon>Actinomycetes</taxon>
        <taxon>Propionibacteriales</taxon>
        <taxon>Propionibacteriaceae</taxon>
        <taxon>Tessaracoccus</taxon>
    </lineage>
</organism>
<gene>
    <name evidence="9" type="ORF">FOJ82_03000</name>
</gene>
<keyword evidence="6 8" id="KW-1133">Transmembrane helix</keyword>
<feature type="transmembrane region" description="Helical" evidence="8">
    <location>
        <begin position="56"/>
        <end position="78"/>
    </location>
</feature>
<proteinExistence type="inferred from homology"/>
<evidence type="ECO:0000313" key="10">
    <source>
        <dbReference type="Proteomes" id="UP000317638"/>
    </source>
</evidence>
<evidence type="ECO:0000256" key="1">
    <source>
        <dbReference type="ARBA" id="ARBA00004651"/>
    </source>
</evidence>
<dbReference type="PANTHER" id="PTHR21716:SF53">
    <property type="entry name" value="PERMEASE PERM-RELATED"/>
    <property type="match status" value="1"/>
</dbReference>